<dbReference type="InterPro" id="IPR008972">
    <property type="entry name" value="Cupredoxin"/>
</dbReference>
<evidence type="ECO:0000259" key="3">
    <source>
        <dbReference type="Pfam" id="PF13473"/>
    </source>
</evidence>
<dbReference type="EMBL" id="AP025628">
    <property type="protein sequence ID" value="BDG61149.1"/>
    <property type="molecule type" value="Genomic_DNA"/>
</dbReference>
<feature type="region of interest" description="Disordered" evidence="1">
    <location>
        <begin position="1"/>
        <end position="31"/>
    </location>
</feature>
<keyword evidence="2" id="KW-1133">Transmembrane helix</keyword>
<dbReference type="Pfam" id="PF13473">
    <property type="entry name" value="Cupredoxin_1"/>
    <property type="match status" value="1"/>
</dbReference>
<accession>A0AA35CME0</accession>
<dbReference type="Gene3D" id="2.60.40.420">
    <property type="entry name" value="Cupredoxins - blue copper proteins"/>
    <property type="match status" value="1"/>
</dbReference>
<dbReference type="KEGG" id="cmic:caldi_22390"/>
<dbReference type="AlphaFoldDB" id="A0AA35CME0"/>
<organism evidence="4 5">
    <name type="scientific">Caldinitratiruptor microaerophilus</name>
    <dbReference type="NCBI Taxonomy" id="671077"/>
    <lineage>
        <taxon>Bacteria</taxon>
        <taxon>Bacillati</taxon>
        <taxon>Bacillota</taxon>
        <taxon>Clostridia</taxon>
        <taxon>Eubacteriales</taxon>
        <taxon>Symbiobacteriaceae</taxon>
        <taxon>Caldinitratiruptor</taxon>
    </lineage>
</organism>
<proteinExistence type="predicted"/>
<dbReference type="RefSeq" id="WP_264841824.1">
    <property type="nucleotide sequence ID" value="NZ_AP025628.1"/>
</dbReference>
<protein>
    <recommendedName>
        <fullName evidence="3">EfeO-type cupredoxin-like domain-containing protein</fullName>
    </recommendedName>
</protein>
<gene>
    <name evidence="4" type="ORF">caldi_22390</name>
</gene>
<dbReference type="SUPFAM" id="SSF49503">
    <property type="entry name" value="Cupredoxins"/>
    <property type="match status" value="1"/>
</dbReference>
<dbReference type="InterPro" id="IPR028096">
    <property type="entry name" value="EfeO_Cupredoxin"/>
</dbReference>
<evidence type="ECO:0000313" key="5">
    <source>
        <dbReference type="Proteomes" id="UP001163687"/>
    </source>
</evidence>
<reference evidence="4" key="1">
    <citation type="submission" date="2022-03" db="EMBL/GenBank/DDBJ databases">
        <title>Complete genome sequence of Caldinitratiruptor microaerophilus.</title>
        <authorList>
            <person name="Mukaiyama R."/>
            <person name="Nishiyama T."/>
            <person name="Ueda K."/>
        </authorList>
    </citation>
    <scope>NUCLEOTIDE SEQUENCE</scope>
    <source>
        <strain evidence="4">JCM 16183</strain>
    </source>
</reference>
<keyword evidence="5" id="KW-1185">Reference proteome</keyword>
<feature type="domain" description="EfeO-type cupredoxin-like" evidence="3">
    <location>
        <begin position="43"/>
        <end position="150"/>
    </location>
</feature>
<dbReference type="Proteomes" id="UP001163687">
    <property type="component" value="Chromosome"/>
</dbReference>
<name>A0AA35CME0_9FIRM</name>
<keyword evidence="2" id="KW-0472">Membrane</keyword>
<sequence length="160" mass="16736">MIRAGRAPSTCSGVVVTGGAHDGPADPRPTARRRLGTLLAAVLVLAGLMASKPALVPGDAPVTAMRIRVDTAGFRPSAFRVRAGKPVVLTLANEDNPFRSGGGGYHRFVIESLGVRKVLEPLSTQTFQLVLMEPGRYEFSCDVGHGGMPGAAMRGVLMAE</sequence>
<evidence type="ECO:0000313" key="4">
    <source>
        <dbReference type="EMBL" id="BDG61149.1"/>
    </source>
</evidence>
<keyword evidence="2" id="KW-0812">Transmembrane</keyword>
<feature type="transmembrane region" description="Helical" evidence="2">
    <location>
        <begin position="35"/>
        <end position="55"/>
    </location>
</feature>
<evidence type="ECO:0000256" key="2">
    <source>
        <dbReference type="SAM" id="Phobius"/>
    </source>
</evidence>
<evidence type="ECO:0000256" key="1">
    <source>
        <dbReference type="SAM" id="MobiDB-lite"/>
    </source>
</evidence>